<reference evidence="3 4" key="1">
    <citation type="journal article" date="2014" name="Am. J. Bot.">
        <title>Genome assembly and annotation for red clover (Trifolium pratense; Fabaceae).</title>
        <authorList>
            <person name="Istvanek J."/>
            <person name="Jaros M."/>
            <person name="Krenek A."/>
            <person name="Repkova J."/>
        </authorList>
    </citation>
    <scope>NUCLEOTIDE SEQUENCE [LARGE SCALE GENOMIC DNA]</scope>
    <source>
        <strain evidence="4">cv. Tatra</strain>
        <tissue evidence="3">Young leaves</tissue>
    </source>
</reference>
<dbReference type="EMBL" id="ASHM01007059">
    <property type="protein sequence ID" value="PNY14685.1"/>
    <property type="molecule type" value="Genomic_DNA"/>
</dbReference>
<comment type="caution">
    <text evidence="3">The sequence shown here is derived from an EMBL/GenBank/DDBJ whole genome shotgun (WGS) entry which is preliminary data.</text>
</comment>
<evidence type="ECO:0000313" key="2">
    <source>
        <dbReference type="EMBL" id="PNY01925.1"/>
    </source>
</evidence>
<evidence type="ECO:0000313" key="3">
    <source>
        <dbReference type="EMBL" id="PNY14685.1"/>
    </source>
</evidence>
<evidence type="ECO:0000313" key="4">
    <source>
        <dbReference type="Proteomes" id="UP000236291"/>
    </source>
</evidence>
<gene>
    <name evidence="3" type="ORF">L195_g011369</name>
    <name evidence="1" type="ORF">L195_g023944</name>
    <name evidence="2" type="ORF">L195_g025228</name>
</gene>
<feature type="non-terminal residue" evidence="3">
    <location>
        <position position="1"/>
    </location>
</feature>
<name>A0A2K3PHF8_TRIPR</name>
<evidence type="ECO:0000313" key="1">
    <source>
        <dbReference type="EMBL" id="PNY00659.1"/>
    </source>
</evidence>
<dbReference type="EMBL" id="ASHM01019176">
    <property type="protein sequence ID" value="PNY00659.1"/>
    <property type="molecule type" value="Genomic_DNA"/>
</dbReference>
<proteinExistence type="predicted"/>
<dbReference type="EMBL" id="ASHM01020700">
    <property type="protein sequence ID" value="PNY01925.1"/>
    <property type="molecule type" value="Genomic_DNA"/>
</dbReference>
<reference evidence="3 4" key="2">
    <citation type="journal article" date="2017" name="Front. Plant Sci.">
        <title>Gene Classification and Mining of Molecular Markers Useful in Red Clover (Trifolium pratense) Breeding.</title>
        <authorList>
            <person name="Istvanek J."/>
            <person name="Dluhosova J."/>
            <person name="Dluhos P."/>
            <person name="Patkova L."/>
            <person name="Nedelnik J."/>
            <person name="Repkova J."/>
        </authorList>
    </citation>
    <scope>NUCLEOTIDE SEQUENCE [LARGE SCALE GENOMIC DNA]</scope>
    <source>
        <strain evidence="4">cv. Tatra</strain>
        <tissue evidence="3">Young leaves</tissue>
    </source>
</reference>
<organism evidence="3 4">
    <name type="scientific">Trifolium pratense</name>
    <name type="common">Red clover</name>
    <dbReference type="NCBI Taxonomy" id="57577"/>
    <lineage>
        <taxon>Eukaryota</taxon>
        <taxon>Viridiplantae</taxon>
        <taxon>Streptophyta</taxon>
        <taxon>Embryophyta</taxon>
        <taxon>Tracheophyta</taxon>
        <taxon>Spermatophyta</taxon>
        <taxon>Magnoliopsida</taxon>
        <taxon>eudicotyledons</taxon>
        <taxon>Gunneridae</taxon>
        <taxon>Pentapetalae</taxon>
        <taxon>rosids</taxon>
        <taxon>fabids</taxon>
        <taxon>Fabales</taxon>
        <taxon>Fabaceae</taxon>
        <taxon>Papilionoideae</taxon>
        <taxon>50 kb inversion clade</taxon>
        <taxon>NPAAA clade</taxon>
        <taxon>Hologalegina</taxon>
        <taxon>IRL clade</taxon>
        <taxon>Trifolieae</taxon>
        <taxon>Trifolium</taxon>
    </lineage>
</organism>
<accession>A0A2K3PHF8</accession>
<dbReference type="Proteomes" id="UP000236291">
    <property type="component" value="Unassembled WGS sequence"/>
</dbReference>
<sequence>IQNICQVLIKSLDRPQKYQREAAAAALSEFVRYRLDCLTGAVMGLIHG</sequence>
<protein>
    <submittedName>
        <fullName evidence="3">Maestro heat-like repeat-containing protein family</fullName>
    </submittedName>
</protein>
<dbReference type="AlphaFoldDB" id="A0A2K3PHF8"/>